<dbReference type="OrthoDB" id="2991516at2"/>
<gene>
    <name evidence="1" type="ORF">C8P63_11810</name>
</gene>
<comment type="caution">
    <text evidence="1">The sequence shown here is derived from an EMBL/GenBank/DDBJ whole genome shotgun (WGS) entry which is preliminary data.</text>
</comment>
<reference evidence="1 2" key="1">
    <citation type="submission" date="2018-04" db="EMBL/GenBank/DDBJ databases">
        <title>Genomic Encyclopedia of Archaeal and Bacterial Type Strains, Phase II (KMG-II): from individual species to whole genera.</title>
        <authorList>
            <person name="Goeker M."/>
        </authorList>
    </citation>
    <scope>NUCLEOTIDE SEQUENCE [LARGE SCALE GENOMIC DNA]</scope>
    <source>
        <strain evidence="1 2">DSM 45787</strain>
    </source>
</reference>
<proteinExistence type="predicted"/>
<keyword evidence="2" id="KW-1185">Reference proteome</keyword>
<organism evidence="1 2">
    <name type="scientific">Melghirimyces profundicolus</name>
    <dbReference type="NCBI Taxonomy" id="1242148"/>
    <lineage>
        <taxon>Bacteria</taxon>
        <taxon>Bacillati</taxon>
        <taxon>Bacillota</taxon>
        <taxon>Bacilli</taxon>
        <taxon>Bacillales</taxon>
        <taxon>Thermoactinomycetaceae</taxon>
        <taxon>Melghirimyces</taxon>
    </lineage>
</organism>
<name>A0A2T6BQ22_9BACL</name>
<dbReference type="Proteomes" id="UP000244240">
    <property type="component" value="Unassembled WGS sequence"/>
</dbReference>
<dbReference type="AlphaFoldDB" id="A0A2T6BQ22"/>
<evidence type="ECO:0000313" key="2">
    <source>
        <dbReference type="Proteomes" id="UP000244240"/>
    </source>
</evidence>
<sequence length="93" mass="11715">MYFHPYLLQLEHHRIHREMTDDRSIPKKARPSLYHRIRWWFLEERLSKTKGLRRPPEVVPYRPTESNLVFLQMYRGYRGHRKHRHRRPSPMKK</sequence>
<dbReference type="EMBL" id="QBKR01000018">
    <property type="protein sequence ID" value="PTX58136.1"/>
    <property type="molecule type" value="Genomic_DNA"/>
</dbReference>
<accession>A0A2T6BQ22</accession>
<dbReference type="RefSeq" id="WP_108024746.1">
    <property type="nucleotide sequence ID" value="NZ_QBKR01000018.1"/>
</dbReference>
<protein>
    <submittedName>
        <fullName evidence="1">Uncharacterized protein</fullName>
    </submittedName>
</protein>
<evidence type="ECO:0000313" key="1">
    <source>
        <dbReference type="EMBL" id="PTX58136.1"/>
    </source>
</evidence>